<dbReference type="AlphaFoldDB" id="A0A6A6QJY9"/>
<dbReference type="PANTHER" id="PTHR31126">
    <property type="entry name" value="TYROSINE-PROTEIN PHOSPHATASE"/>
    <property type="match status" value="1"/>
</dbReference>
<proteinExistence type="predicted"/>
<reference evidence="2" key="1">
    <citation type="journal article" date="2020" name="Stud. Mycol.">
        <title>101 Dothideomycetes genomes: a test case for predicting lifestyles and emergence of pathogens.</title>
        <authorList>
            <person name="Haridas S."/>
            <person name="Albert R."/>
            <person name="Binder M."/>
            <person name="Bloem J."/>
            <person name="Labutti K."/>
            <person name="Salamov A."/>
            <person name="Andreopoulos B."/>
            <person name="Baker S."/>
            <person name="Barry K."/>
            <person name="Bills G."/>
            <person name="Bluhm B."/>
            <person name="Cannon C."/>
            <person name="Castanera R."/>
            <person name="Culley D."/>
            <person name="Daum C."/>
            <person name="Ezra D."/>
            <person name="Gonzalez J."/>
            <person name="Henrissat B."/>
            <person name="Kuo A."/>
            <person name="Liang C."/>
            <person name="Lipzen A."/>
            <person name="Lutzoni F."/>
            <person name="Magnuson J."/>
            <person name="Mondo S."/>
            <person name="Nolan M."/>
            <person name="Ohm R."/>
            <person name="Pangilinan J."/>
            <person name="Park H.-J."/>
            <person name="Ramirez L."/>
            <person name="Alfaro M."/>
            <person name="Sun H."/>
            <person name="Tritt A."/>
            <person name="Yoshinaga Y."/>
            <person name="Zwiers L.-H."/>
            <person name="Turgeon B."/>
            <person name="Goodwin S."/>
            <person name="Spatafora J."/>
            <person name="Crous P."/>
            <person name="Grigoriev I."/>
        </authorList>
    </citation>
    <scope>NUCLEOTIDE SEQUENCE</scope>
    <source>
        <strain evidence="2">CBS 269.34</strain>
    </source>
</reference>
<evidence type="ECO:0000313" key="3">
    <source>
        <dbReference type="Proteomes" id="UP000799750"/>
    </source>
</evidence>
<dbReference type="SUPFAM" id="SSF52799">
    <property type="entry name" value="(Phosphotyrosine protein) phosphatases II"/>
    <property type="match status" value="1"/>
</dbReference>
<dbReference type="InterPro" id="IPR000387">
    <property type="entry name" value="Tyr_Pase_dom"/>
</dbReference>
<dbReference type="Gene3D" id="3.90.190.10">
    <property type="entry name" value="Protein tyrosine phosphatase superfamily"/>
    <property type="match status" value="1"/>
</dbReference>
<gene>
    <name evidence="2" type="ORF">BU16DRAFT_466494</name>
</gene>
<dbReference type="Pfam" id="PF13350">
    <property type="entry name" value="Y_phosphatase3"/>
    <property type="match status" value="2"/>
</dbReference>
<accession>A0A6A6QJY9</accession>
<evidence type="ECO:0000313" key="2">
    <source>
        <dbReference type="EMBL" id="KAF2492675.1"/>
    </source>
</evidence>
<protein>
    <recommendedName>
        <fullName evidence="1">Tyrosine specific protein phosphatases domain-containing protein</fullName>
    </recommendedName>
</protein>
<dbReference type="InterPro" id="IPR016130">
    <property type="entry name" value="Tyr_Pase_AS"/>
</dbReference>
<dbReference type="OrthoDB" id="449382at2759"/>
<feature type="domain" description="Tyrosine specific protein phosphatases" evidence="1">
    <location>
        <begin position="197"/>
        <end position="215"/>
    </location>
</feature>
<evidence type="ECO:0000259" key="1">
    <source>
        <dbReference type="PROSITE" id="PS50056"/>
    </source>
</evidence>
<keyword evidence="3" id="KW-1185">Reference proteome</keyword>
<sequence>MAAPTESGLPIPPFFIVPHLNNFRDAALYNGGLVTSTGQKVRRRILFRSAEVSQLDQAGWAAVKEAGVKTIFDLRSKPEVLKGWKGVDGMGVRDGWIKMLEAEGLERVWVPVFADDDYSPERLAERYMKYMGESAEGFAQAYRDILTNGGPSYRKIFLYLASLPPPSARRNSLFLSNSPTAPIPPTHFPDPEPLGALIHCTAGKDRTGVFIGLLLDLLSVPRDIIAAEYNLTELGLLPLQEKLISRLTSSYGFKKYLAAALARQDEGADAEAVVLPPEVVRKGREAALRMMGARKESMVAVLEMVDREWGGAEGYVRQVCGLGDGDVERLRRVLVLPGDGSLPL</sequence>
<dbReference type="InterPro" id="IPR029021">
    <property type="entry name" value="Prot-tyrosine_phosphatase-like"/>
</dbReference>
<dbReference type="GO" id="GO:0004721">
    <property type="term" value="F:phosphoprotein phosphatase activity"/>
    <property type="evidence" value="ECO:0007669"/>
    <property type="project" value="InterPro"/>
</dbReference>
<dbReference type="PROSITE" id="PS50056">
    <property type="entry name" value="TYR_PHOSPHATASE_2"/>
    <property type="match status" value="1"/>
</dbReference>
<dbReference type="Proteomes" id="UP000799750">
    <property type="component" value="Unassembled WGS sequence"/>
</dbReference>
<name>A0A6A6QJY9_9PEZI</name>
<organism evidence="2 3">
    <name type="scientific">Lophium mytilinum</name>
    <dbReference type="NCBI Taxonomy" id="390894"/>
    <lineage>
        <taxon>Eukaryota</taxon>
        <taxon>Fungi</taxon>
        <taxon>Dikarya</taxon>
        <taxon>Ascomycota</taxon>
        <taxon>Pezizomycotina</taxon>
        <taxon>Dothideomycetes</taxon>
        <taxon>Pleosporomycetidae</taxon>
        <taxon>Mytilinidiales</taxon>
        <taxon>Mytilinidiaceae</taxon>
        <taxon>Lophium</taxon>
    </lineage>
</organism>
<dbReference type="EMBL" id="MU004193">
    <property type="protein sequence ID" value="KAF2492675.1"/>
    <property type="molecule type" value="Genomic_DNA"/>
</dbReference>
<dbReference type="PROSITE" id="PS00383">
    <property type="entry name" value="TYR_PHOSPHATASE_1"/>
    <property type="match status" value="1"/>
</dbReference>
<dbReference type="PANTHER" id="PTHR31126:SF1">
    <property type="entry name" value="TYROSINE SPECIFIC PROTEIN PHOSPHATASES DOMAIN-CONTAINING PROTEIN"/>
    <property type="match status" value="1"/>
</dbReference>
<dbReference type="InterPro" id="IPR026893">
    <property type="entry name" value="Tyr/Ser_Pase_IphP-type"/>
</dbReference>